<dbReference type="RefSeq" id="WP_117329554.1">
    <property type="nucleotide sequence ID" value="NZ_QUWK01000003.1"/>
</dbReference>
<dbReference type="AlphaFoldDB" id="A0A372MJV8"/>
<organism evidence="2 3">
    <name type="scientific">Sphaerochaeta halotolerans</name>
    <dbReference type="NCBI Taxonomy" id="2293840"/>
    <lineage>
        <taxon>Bacteria</taxon>
        <taxon>Pseudomonadati</taxon>
        <taxon>Spirochaetota</taxon>
        <taxon>Spirochaetia</taxon>
        <taxon>Spirochaetales</taxon>
        <taxon>Sphaerochaetaceae</taxon>
        <taxon>Sphaerochaeta</taxon>
    </lineage>
</organism>
<dbReference type="EMBL" id="QUWK01000003">
    <property type="protein sequence ID" value="RFU95606.1"/>
    <property type="molecule type" value="Genomic_DNA"/>
</dbReference>
<dbReference type="InterPro" id="IPR002575">
    <property type="entry name" value="Aminoglycoside_PTrfase"/>
</dbReference>
<dbReference type="Pfam" id="PF01636">
    <property type="entry name" value="APH"/>
    <property type="match status" value="1"/>
</dbReference>
<dbReference type="PANTHER" id="PTHR21064">
    <property type="entry name" value="AMINOGLYCOSIDE PHOSPHOTRANSFERASE DOMAIN-CONTAINING PROTEIN-RELATED"/>
    <property type="match status" value="1"/>
</dbReference>
<accession>A0A372MJV8</accession>
<proteinExistence type="predicted"/>
<protein>
    <submittedName>
        <fullName evidence="2">Aminoglycoside phosphotransferase family protein</fullName>
    </submittedName>
</protein>
<reference evidence="2 3" key="2">
    <citation type="submission" date="2018-09" db="EMBL/GenBank/DDBJ databases">
        <title>Genome of Sphaerochaeta halotolerans strain 4-11.</title>
        <authorList>
            <person name="Nazina T.N."/>
            <person name="Sokolova D.S."/>
        </authorList>
    </citation>
    <scope>NUCLEOTIDE SEQUENCE [LARGE SCALE GENOMIC DNA]</scope>
    <source>
        <strain evidence="2 3">4-11</strain>
    </source>
</reference>
<dbReference type="SUPFAM" id="SSF56112">
    <property type="entry name" value="Protein kinase-like (PK-like)"/>
    <property type="match status" value="1"/>
</dbReference>
<dbReference type="Proteomes" id="UP000264002">
    <property type="component" value="Unassembled WGS sequence"/>
</dbReference>
<dbReference type="InterPro" id="IPR011009">
    <property type="entry name" value="Kinase-like_dom_sf"/>
</dbReference>
<keyword evidence="3" id="KW-1185">Reference proteome</keyword>
<dbReference type="GO" id="GO:0016740">
    <property type="term" value="F:transferase activity"/>
    <property type="evidence" value="ECO:0007669"/>
    <property type="project" value="UniProtKB-KW"/>
</dbReference>
<feature type="domain" description="Aminoglycoside phosphotransferase" evidence="1">
    <location>
        <begin position="108"/>
        <end position="265"/>
    </location>
</feature>
<dbReference type="InterPro" id="IPR050249">
    <property type="entry name" value="Pseudomonas-type_ThrB"/>
</dbReference>
<gene>
    <name evidence="2" type="ORF">DYP60_03785</name>
</gene>
<name>A0A372MJV8_9SPIR</name>
<evidence type="ECO:0000313" key="2">
    <source>
        <dbReference type="EMBL" id="RFU95606.1"/>
    </source>
</evidence>
<evidence type="ECO:0000313" key="3">
    <source>
        <dbReference type="Proteomes" id="UP000264002"/>
    </source>
</evidence>
<comment type="caution">
    <text evidence="2">The sequence shown here is derived from an EMBL/GenBank/DDBJ whole genome shotgun (WGS) entry which is preliminary data.</text>
</comment>
<dbReference type="PANTHER" id="PTHR21064:SF5">
    <property type="entry name" value="SLR1880 PROTEIN"/>
    <property type="match status" value="1"/>
</dbReference>
<sequence length="363" mass="41756">MQISEYKLRQVINHFAIEGSLASIEVNKEGHINSTFFTTFTNEGSVQKYTHQRINTLVFKQPVALMENVSLVTSHIRSKLIGHYDNVEQRCLRVIPTRSGTNVYVDEDGGYWRTYQYIDHVKTFKTIADAEQAYLLGEAIGNFQLQLSDFDGNQLHETIPHFHDMRLRYEQLEEAIQVNHQDRIQMVGPEVEYLMDTKERGFILWDKLQEGSLPVRVTHNDTKINNVLFSLDGKEALCIIDLDTVMPGTILFDTGDMIRTATTTAEEDATDLSKVHCDTSLHHALLEGYFSKADFLTPLERSLVVESGRNITQIMAVRFLTDFLNGDRYYHIDRENQNLDRARNQIALMQDMDSKWQTLSQGV</sequence>
<evidence type="ECO:0000259" key="1">
    <source>
        <dbReference type="Pfam" id="PF01636"/>
    </source>
</evidence>
<keyword evidence="2" id="KW-0808">Transferase</keyword>
<reference evidence="3" key="1">
    <citation type="submission" date="2018-08" db="EMBL/GenBank/DDBJ databases">
        <authorList>
            <person name="Grouzdev D.S."/>
            <person name="Krutkina M.S."/>
        </authorList>
    </citation>
    <scope>NUCLEOTIDE SEQUENCE [LARGE SCALE GENOMIC DNA]</scope>
    <source>
        <strain evidence="3">4-11</strain>
    </source>
</reference>
<dbReference type="Gene3D" id="3.90.1200.10">
    <property type="match status" value="1"/>
</dbReference>